<dbReference type="PROSITE" id="PS50112">
    <property type="entry name" value="PAS"/>
    <property type="match status" value="1"/>
</dbReference>
<dbReference type="SMART" id="SM00267">
    <property type="entry name" value="GGDEF"/>
    <property type="match status" value="1"/>
</dbReference>
<dbReference type="InterPro" id="IPR000014">
    <property type="entry name" value="PAS"/>
</dbReference>
<dbReference type="SUPFAM" id="SSF55785">
    <property type="entry name" value="PYP-like sensor domain (PAS domain)"/>
    <property type="match status" value="1"/>
</dbReference>
<dbReference type="PANTHER" id="PTHR44757:SF2">
    <property type="entry name" value="BIOFILM ARCHITECTURE MAINTENANCE PROTEIN MBAA"/>
    <property type="match status" value="1"/>
</dbReference>
<dbReference type="EMBL" id="CP140152">
    <property type="protein sequence ID" value="WQH07312.1"/>
    <property type="molecule type" value="Genomic_DNA"/>
</dbReference>
<dbReference type="GO" id="GO:0052621">
    <property type="term" value="F:diguanylate cyclase activity"/>
    <property type="evidence" value="ECO:0007669"/>
    <property type="project" value="UniProtKB-EC"/>
</dbReference>
<evidence type="ECO:0000259" key="1">
    <source>
        <dbReference type="PROSITE" id="PS50112"/>
    </source>
</evidence>
<dbReference type="InterPro" id="IPR013655">
    <property type="entry name" value="PAS_fold_3"/>
</dbReference>
<dbReference type="RefSeq" id="WP_040378149.1">
    <property type="nucleotide sequence ID" value="NZ_CP140152.1"/>
</dbReference>
<evidence type="ECO:0000259" key="3">
    <source>
        <dbReference type="PROSITE" id="PS50887"/>
    </source>
</evidence>
<dbReference type="InterPro" id="IPR052155">
    <property type="entry name" value="Biofilm_reg_signaling"/>
</dbReference>
<dbReference type="CDD" id="cd01949">
    <property type="entry name" value="GGDEF"/>
    <property type="match status" value="1"/>
</dbReference>
<dbReference type="InterPro" id="IPR035965">
    <property type="entry name" value="PAS-like_dom_sf"/>
</dbReference>
<dbReference type="Gene3D" id="3.30.450.20">
    <property type="entry name" value="PAS domain"/>
    <property type="match status" value="1"/>
</dbReference>
<evidence type="ECO:0000259" key="2">
    <source>
        <dbReference type="PROSITE" id="PS50113"/>
    </source>
</evidence>
<organism evidence="4 5">
    <name type="scientific">Duganella zoogloeoides</name>
    <dbReference type="NCBI Taxonomy" id="75659"/>
    <lineage>
        <taxon>Bacteria</taxon>
        <taxon>Pseudomonadati</taxon>
        <taxon>Pseudomonadota</taxon>
        <taxon>Betaproteobacteria</taxon>
        <taxon>Burkholderiales</taxon>
        <taxon>Oxalobacteraceae</taxon>
        <taxon>Telluria group</taxon>
        <taxon>Duganella</taxon>
    </lineage>
</organism>
<sequence length="412" mass="43793">MHNASQLPLSALWSTDQSGTFAILQLVPVAVLAVPARLSLPEWVATVHAGDMTQDREAIAAAIGHGAPFQVEFALRCLDGITRRVRLSGLPSGPGCYHGFITDLSAHHEALESARREAGEYRLLIENTTDLIAHADTAGNYLSISPSYESMMGWNPASVVGQPVIAFLHPDDRQHSAAALSSVLGGGVLPNVVEVRKRHRDGHYIVLGTKASAIIDPATGQCVGAVMVSRDITRDKEMLRDFEERATHDALTGLPNRAWLHQHVDRLLASGTADTLTALLFMDLNGFKEVNDTMGHAAGDVLLQLVSARLKHCMRPDDAVARLGGDEFVVAAVCGDSADARAIALRLIEALKAPFRVHGTLVNVGAAVGISLARGGAATTAGMLQDADSAMYAAKARGDGSFEIFQRPVNSP</sequence>
<dbReference type="SUPFAM" id="SSF55073">
    <property type="entry name" value="Nucleotide cyclase"/>
    <property type="match status" value="1"/>
</dbReference>
<name>A0ABZ0Y7G4_9BURK</name>
<dbReference type="SMART" id="SM00091">
    <property type="entry name" value="PAS"/>
    <property type="match status" value="1"/>
</dbReference>
<feature type="domain" description="PAS" evidence="1">
    <location>
        <begin position="117"/>
        <end position="187"/>
    </location>
</feature>
<dbReference type="CDD" id="cd00130">
    <property type="entry name" value="PAS"/>
    <property type="match status" value="1"/>
</dbReference>
<dbReference type="EC" id="2.7.7.65" evidence="4"/>
<evidence type="ECO:0000313" key="5">
    <source>
        <dbReference type="Proteomes" id="UP001326110"/>
    </source>
</evidence>
<dbReference type="PROSITE" id="PS50887">
    <property type="entry name" value="GGDEF"/>
    <property type="match status" value="1"/>
</dbReference>
<evidence type="ECO:0000313" key="4">
    <source>
        <dbReference type="EMBL" id="WQH07312.1"/>
    </source>
</evidence>
<gene>
    <name evidence="4" type="ORF">SR858_13535</name>
</gene>
<dbReference type="NCBIfam" id="TIGR00254">
    <property type="entry name" value="GGDEF"/>
    <property type="match status" value="1"/>
</dbReference>
<feature type="domain" description="GGDEF" evidence="3">
    <location>
        <begin position="275"/>
        <end position="407"/>
    </location>
</feature>
<dbReference type="Pfam" id="PF08447">
    <property type="entry name" value="PAS_3"/>
    <property type="match status" value="1"/>
</dbReference>
<dbReference type="InterPro" id="IPR000160">
    <property type="entry name" value="GGDEF_dom"/>
</dbReference>
<keyword evidence="5" id="KW-1185">Reference proteome</keyword>
<dbReference type="PROSITE" id="PS50113">
    <property type="entry name" value="PAC"/>
    <property type="match status" value="1"/>
</dbReference>
<keyword evidence="4" id="KW-0808">Transferase</keyword>
<reference evidence="4 5" key="1">
    <citation type="submission" date="2023-11" db="EMBL/GenBank/DDBJ databases">
        <title>MicrobeMod: A computational toolkit for identifying prokaryotic methylation and restriction-modification with nanopore sequencing.</title>
        <authorList>
            <person name="Crits-Christoph A."/>
            <person name="Kang S.C."/>
            <person name="Lee H."/>
            <person name="Ostrov N."/>
        </authorList>
    </citation>
    <scope>NUCLEOTIDE SEQUENCE [LARGE SCALE GENOMIC DNA]</scope>
    <source>
        <strain evidence="4 5">ATCC 25935</strain>
    </source>
</reference>
<dbReference type="NCBIfam" id="TIGR00229">
    <property type="entry name" value="sensory_box"/>
    <property type="match status" value="1"/>
</dbReference>
<dbReference type="Gene3D" id="3.30.70.270">
    <property type="match status" value="1"/>
</dbReference>
<feature type="domain" description="PAC" evidence="2">
    <location>
        <begin position="191"/>
        <end position="244"/>
    </location>
</feature>
<protein>
    <submittedName>
        <fullName evidence="4">Diguanylate cyclase</fullName>
        <ecNumber evidence="4">2.7.7.65</ecNumber>
    </submittedName>
</protein>
<dbReference type="InterPro" id="IPR000700">
    <property type="entry name" value="PAS-assoc_C"/>
</dbReference>
<dbReference type="InterPro" id="IPR043128">
    <property type="entry name" value="Rev_trsase/Diguanyl_cyclase"/>
</dbReference>
<dbReference type="Pfam" id="PF00990">
    <property type="entry name" value="GGDEF"/>
    <property type="match status" value="1"/>
</dbReference>
<accession>A0ABZ0Y7G4</accession>
<proteinExistence type="predicted"/>
<dbReference type="InterPro" id="IPR029787">
    <property type="entry name" value="Nucleotide_cyclase"/>
</dbReference>
<keyword evidence="4" id="KW-0548">Nucleotidyltransferase</keyword>
<dbReference type="Proteomes" id="UP001326110">
    <property type="component" value="Chromosome"/>
</dbReference>
<dbReference type="PANTHER" id="PTHR44757">
    <property type="entry name" value="DIGUANYLATE CYCLASE DGCP"/>
    <property type="match status" value="1"/>
</dbReference>
<dbReference type="GeneID" id="43165887"/>